<feature type="region of interest" description="Disordered" evidence="9">
    <location>
        <begin position="487"/>
        <end position="508"/>
    </location>
</feature>
<reference evidence="11 12" key="1">
    <citation type="submission" date="2023-08" db="EMBL/GenBank/DDBJ databases">
        <title>Black Yeasts Isolated from many extreme environments.</title>
        <authorList>
            <person name="Coleine C."/>
            <person name="Stajich J.E."/>
            <person name="Selbmann L."/>
        </authorList>
    </citation>
    <scope>NUCLEOTIDE SEQUENCE [LARGE SCALE GENOMIC DNA]</scope>
    <source>
        <strain evidence="11 12">CCFEE 5935</strain>
    </source>
</reference>
<name>A0AAV9P2P8_9PEZI</name>
<sequence length="714" mass="77464">MLKARSWQTTERAETSSVISRFTAVNSTSKTEVEAIFRSDHDRDIKHTTAVIYSLATVFDWTSQRHHHCDGWAREGRDGGFHHPREDFSIAKMSYSMSPQQQAPPRPYSPYQNAASPSNAAPYGPPPAKRQRTSPDPRSPPNGAPSYAHPPHGMPHANSYGNPYAPPQAQSPYGTPGGYAASPQSAFNTPQAYHNQPVSWQSQPGTPLSAGGPVQYGMRQNSPPQTHSREMMPPPPRPNKEEREDKVGFEDLSDSLFGSGINLKDEENYMYNVYNNRQPESFSTNQNTSFGSSIPSGGNSFNLLTQGTSFGSQDAFAGTMSQSMSQDDIEVAHRRKREEAAKALAERRQHHLNNQFLLGNNLRKRMDRLGREQGVRVNMEGVFVRQPDTAAMVNEDKKEGIVADRVTGVKHDHRPDSLVNQGTAFETIASLVSLAAGERLRGLLGEAYTLSRARQYGDHGRVVPLEFADIAEGEGKKTDATVVPQNVTGSQWDKAPNTGDSATPQPQRTVSFQGSLNAQLRALAERDRDAEAARLKKREARKRAAEAAASGETGALADDVPTTNGAPADTAAPLKMTKKEAAKQAKEKNSSTDAQMHSTTNATAAMMTGLKPRFKWMQGAAANMPTNRFAKPSSGPASGTATPGAPSAGPSAGDATVPSNTGPVAPGSGLPQWGDWSEQSSPGIEIRDWVFVLERDGKERKALELARNKMGREN</sequence>
<keyword evidence="6" id="KW-0539">Nucleus</keyword>
<dbReference type="GeneID" id="89929559"/>
<protein>
    <recommendedName>
        <fullName evidence="3">Transcription initiation factor TFIID subunit 4</fullName>
    </recommendedName>
    <alternativeName>
        <fullName evidence="8">TBP-associated factor 4</fullName>
    </alternativeName>
</protein>
<evidence type="ECO:0000313" key="12">
    <source>
        <dbReference type="Proteomes" id="UP001337655"/>
    </source>
</evidence>
<dbReference type="AlphaFoldDB" id="A0AAV9P2P8"/>
<dbReference type="RefSeq" id="XP_064656563.1">
    <property type="nucleotide sequence ID" value="XM_064805458.1"/>
</dbReference>
<dbReference type="Proteomes" id="UP001337655">
    <property type="component" value="Unassembled WGS sequence"/>
</dbReference>
<feature type="compositionally biased region" description="Polar residues" evidence="9">
    <location>
        <begin position="498"/>
        <end position="508"/>
    </location>
</feature>
<evidence type="ECO:0000313" key="11">
    <source>
        <dbReference type="EMBL" id="KAK5166681.1"/>
    </source>
</evidence>
<keyword evidence="5" id="KW-0804">Transcription</keyword>
<dbReference type="InterPro" id="IPR007900">
    <property type="entry name" value="TAF4_C"/>
</dbReference>
<feature type="compositionally biased region" description="Polar residues" evidence="9">
    <location>
        <begin position="182"/>
        <end position="206"/>
    </location>
</feature>
<comment type="function">
    <text evidence="7">Functions as a component of the DNA-binding general transcription factor complex TFIID. Binding of TFIID to a promoter (with or without TATA element) is the initial step in pre-initiation complex (PIC) formation. TFIID plays a key role in the regulation of gene expression by RNA polymerase II through different activities such as transcription activator interaction, core promoter recognition and selectivity, TFIIA and TFIIB interaction, chromatin modification (histone acetylation by TAF1), facilitation of DNA opening and initiation of transcription.</text>
</comment>
<evidence type="ECO:0000256" key="4">
    <source>
        <dbReference type="ARBA" id="ARBA00023015"/>
    </source>
</evidence>
<dbReference type="EMBL" id="JAVRRT010000013">
    <property type="protein sequence ID" value="KAK5166681.1"/>
    <property type="molecule type" value="Genomic_DNA"/>
</dbReference>
<evidence type="ECO:0000256" key="3">
    <source>
        <dbReference type="ARBA" id="ARBA00017306"/>
    </source>
</evidence>
<keyword evidence="12" id="KW-1185">Reference proteome</keyword>
<feature type="domain" description="Transcription initiation factor TFIID component TAF4 C-terminal" evidence="10">
    <location>
        <begin position="428"/>
        <end position="701"/>
    </location>
</feature>
<proteinExistence type="inferred from homology"/>
<evidence type="ECO:0000256" key="8">
    <source>
        <dbReference type="ARBA" id="ARBA00031747"/>
    </source>
</evidence>
<gene>
    <name evidence="11" type="ORF">LTR77_008225</name>
</gene>
<feature type="compositionally biased region" description="Low complexity" evidence="9">
    <location>
        <begin position="632"/>
        <end position="653"/>
    </location>
</feature>
<feature type="compositionally biased region" description="Polar residues" evidence="9">
    <location>
        <begin position="110"/>
        <end position="119"/>
    </location>
</feature>
<comment type="caution">
    <text evidence="11">The sequence shown here is derived from an EMBL/GenBank/DDBJ whole genome shotgun (WGS) entry which is preliminary data.</text>
</comment>
<organism evidence="11 12">
    <name type="scientific">Saxophila tyrrhenica</name>
    <dbReference type="NCBI Taxonomy" id="1690608"/>
    <lineage>
        <taxon>Eukaryota</taxon>
        <taxon>Fungi</taxon>
        <taxon>Dikarya</taxon>
        <taxon>Ascomycota</taxon>
        <taxon>Pezizomycotina</taxon>
        <taxon>Dothideomycetes</taxon>
        <taxon>Dothideomycetidae</taxon>
        <taxon>Mycosphaerellales</taxon>
        <taxon>Extremaceae</taxon>
        <taxon>Saxophila</taxon>
    </lineage>
</organism>
<evidence type="ECO:0000256" key="5">
    <source>
        <dbReference type="ARBA" id="ARBA00023163"/>
    </source>
</evidence>
<evidence type="ECO:0000256" key="9">
    <source>
        <dbReference type="SAM" id="MobiDB-lite"/>
    </source>
</evidence>
<evidence type="ECO:0000259" key="10">
    <source>
        <dbReference type="Pfam" id="PF05236"/>
    </source>
</evidence>
<evidence type="ECO:0000256" key="7">
    <source>
        <dbReference type="ARBA" id="ARBA00025346"/>
    </source>
</evidence>
<comment type="subcellular location">
    <subcellularLocation>
        <location evidence="1">Nucleus</location>
    </subcellularLocation>
</comment>
<dbReference type="GO" id="GO:0006352">
    <property type="term" value="P:DNA-templated transcription initiation"/>
    <property type="evidence" value="ECO:0007669"/>
    <property type="project" value="InterPro"/>
</dbReference>
<feature type="region of interest" description="Disordered" evidence="9">
    <location>
        <begin position="96"/>
        <end position="244"/>
    </location>
</feature>
<keyword evidence="4" id="KW-0805">Transcription regulation</keyword>
<feature type="region of interest" description="Disordered" evidence="9">
    <location>
        <begin position="543"/>
        <end position="598"/>
    </location>
</feature>
<evidence type="ECO:0000256" key="1">
    <source>
        <dbReference type="ARBA" id="ARBA00004123"/>
    </source>
</evidence>
<comment type="similarity">
    <text evidence="2">Belongs to the TAF4 family.</text>
</comment>
<feature type="compositionally biased region" description="Basic and acidic residues" evidence="9">
    <location>
        <begin position="577"/>
        <end position="590"/>
    </location>
</feature>
<accession>A0AAV9P2P8</accession>
<dbReference type="Pfam" id="PF05236">
    <property type="entry name" value="TAF4"/>
    <property type="match status" value="1"/>
</dbReference>
<dbReference type="GO" id="GO:0005669">
    <property type="term" value="C:transcription factor TFIID complex"/>
    <property type="evidence" value="ECO:0007669"/>
    <property type="project" value="InterPro"/>
</dbReference>
<evidence type="ECO:0000256" key="2">
    <source>
        <dbReference type="ARBA" id="ARBA00006178"/>
    </source>
</evidence>
<feature type="region of interest" description="Disordered" evidence="9">
    <location>
        <begin position="625"/>
        <end position="681"/>
    </location>
</feature>
<evidence type="ECO:0000256" key="6">
    <source>
        <dbReference type="ARBA" id="ARBA00023242"/>
    </source>
</evidence>